<protein>
    <recommendedName>
        <fullName evidence="3">Leucine-rich repeat domain-containing protein</fullName>
    </recommendedName>
</protein>
<dbReference type="AlphaFoldDB" id="A0A430G815"/>
<evidence type="ECO:0000313" key="1">
    <source>
        <dbReference type="EMBL" id="RSY89563.1"/>
    </source>
</evidence>
<evidence type="ECO:0000313" key="2">
    <source>
        <dbReference type="Proteomes" id="UP000287746"/>
    </source>
</evidence>
<evidence type="ECO:0008006" key="3">
    <source>
        <dbReference type="Google" id="ProtNLM"/>
    </source>
</evidence>
<gene>
    <name evidence="1" type="ORF">DAH66_02600</name>
</gene>
<reference evidence="1 2" key="1">
    <citation type="submission" date="2018-07" db="EMBL/GenBank/DDBJ databases">
        <title>Genomic and Epidemiologic Investigation of an Indolent Hospital Outbreak.</title>
        <authorList>
            <person name="Johnson R.C."/>
            <person name="Deming C."/>
            <person name="Conlan S."/>
            <person name="Zellmer C.J."/>
            <person name="Michelin A.V."/>
            <person name="Lee-Lin S."/>
            <person name="Thomas P.J."/>
            <person name="Park M."/>
            <person name="Weingarten R.A."/>
            <person name="Less J."/>
            <person name="Dekker J.P."/>
            <person name="Frank K.M."/>
            <person name="Musser K.A."/>
            <person name="Mcquiston J.R."/>
            <person name="Henderson D.K."/>
            <person name="Lau A.F."/>
            <person name="Palmore T.N."/>
            <person name="Segre J.A."/>
        </authorList>
    </citation>
    <scope>NUCLEOTIDE SEQUENCE [LARGE SCALE GENOMIC DNA]</scope>
    <source>
        <strain evidence="1 2">SK-CDC1_0717</strain>
    </source>
</reference>
<organism evidence="1 2">
    <name type="scientific">Sphingomonas koreensis</name>
    <dbReference type="NCBI Taxonomy" id="93064"/>
    <lineage>
        <taxon>Bacteria</taxon>
        <taxon>Pseudomonadati</taxon>
        <taxon>Pseudomonadota</taxon>
        <taxon>Alphaproteobacteria</taxon>
        <taxon>Sphingomonadales</taxon>
        <taxon>Sphingomonadaceae</taxon>
        <taxon>Sphingomonas</taxon>
    </lineage>
</organism>
<dbReference type="Proteomes" id="UP000287746">
    <property type="component" value="Unassembled WGS sequence"/>
</dbReference>
<name>A0A430G815_9SPHN</name>
<accession>A0A430G815</accession>
<proteinExistence type="predicted"/>
<sequence>MLRPSDTVTRSGRTMMAGKFMRMTAESVHARLRHGRLRFQEAIHVPGDLTISDPTIQYLCNALRVDGGLDLSGCTRLEALPERLIVRGALIIDRCVSLKRLPSGLHEVNRFSAEGCTALKSIAPIGVCHGPVNLIGCAGLEPLTPDFRATTSLQIDHCIIFPRAFCVDLNVPETIIAVAPGRRIRELIDHRLLSRHPIREEVVTHAERDLALGDLRLGIDATSLVIKEGQRKGRGRGVGRLSG</sequence>
<comment type="caution">
    <text evidence="1">The sequence shown here is derived from an EMBL/GenBank/DDBJ whole genome shotgun (WGS) entry which is preliminary data.</text>
</comment>
<dbReference type="EMBL" id="QQYZ01000002">
    <property type="protein sequence ID" value="RSY89563.1"/>
    <property type="molecule type" value="Genomic_DNA"/>
</dbReference>